<keyword evidence="1" id="KW-0812">Transmembrane</keyword>
<dbReference type="AlphaFoldDB" id="A0A643JSV9"/>
<dbReference type="EMBL" id="VZUS01000001">
    <property type="protein sequence ID" value="KAB1187360.1"/>
    <property type="molecule type" value="Genomic_DNA"/>
</dbReference>
<organism evidence="2">
    <name type="scientific">Haloferax sp. CBA1149</name>
    <dbReference type="NCBI Taxonomy" id="2650753"/>
    <lineage>
        <taxon>Archaea</taxon>
        <taxon>Methanobacteriati</taxon>
        <taxon>Methanobacteriota</taxon>
        <taxon>Stenosarchaea group</taxon>
        <taxon>Halobacteria</taxon>
        <taxon>Halobacteriales</taxon>
        <taxon>Haloferacaceae</taxon>
        <taxon>Haloferax</taxon>
    </lineage>
</organism>
<keyword evidence="1" id="KW-1133">Transmembrane helix</keyword>
<name>A0A643JSV9_9EURY</name>
<protein>
    <recommendedName>
        <fullName evidence="3">Major facilitator superfamily (MFS) profile domain-containing protein</fullName>
    </recommendedName>
</protein>
<reference evidence="2" key="1">
    <citation type="submission" date="2019-09" db="EMBL/GenBank/DDBJ databases">
        <title>Genomic analysis of Haloferax sp. CBA1149.</title>
        <authorList>
            <person name="Roh S.W."/>
        </authorList>
    </citation>
    <scope>NUCLEOTIDE SEQUENCE</scope>
    <source>
        <strain evidence="2">CBA1149</strain>
    </source>
</reference>
<gene>
    <name evidence="2" type="ORF">Hfx1149_04690</name>
</gene>
<feature type="transmembrane region" description="Helical" evidence="1">
    <location>
        <begin position="12"/>
        <end position="32"/>
    </location>
</feature>
<proteinExistence type="predicted"/>
<accession>A0A643JSV9</accession>
<sequence length="70" mass="7434">MSLRTIAGDTAFRYLMVAGILVGLLNLVIGYVETGKTDIVGFVGFVVLVAIVGALLVTYWGSVEQRADAE</sequence>
<evidence type="ECO:0008006" key="3">
    <source>
        <dbReference type="Google" id="ProtNLM"/>
    </source>
</evidence>
<feature type="transmembrane region" description="Helical" evidence="1">
    <location>
        <begin position="39"/>
        <end position="60"/>
    </location>
</feature>
<comment type="caution">
    <text evidence="2">The sequence shown here is derived from an EMBL/GenBank/DDBJ whole genome shotgun (WGS) entry which is preliminary data.</text>
</comment>
<evidence type="ECO:0000256" key="1">
    <source>
        <dbReference type="SAM" id="Phobius"/>
    </source>
</evidence>
<keyword evidence="1" id="KW-0472">Membrane</keyword>
<dbReference type="RefSeq" id="WP_151135933.1">
    <property type="nucleotide sequence ID" value="NZ_VZUS01000001.1"/>
</dbReference>
<evidence type="ECO:0000313" key="2">
    <source>
        <dbReference type="EMBL" id="KAB1187360.1"/>
    </source>
</evidence>